<organism evidence="1 2">
    <name type="scientific">Ensete ventricosum</name>
    <name type="common">Abyssinian banana</name>
    <name type="synonym">Musa ensete</name>
    <dbReference type="NCBI Taxonomy" id="4639"/>
    <lineage>
        <taxon>Eukaryota</taxon>
        <taxon>Viridiplantae</taxon>
        <taxon>Streptophyta</taxon>
        <taxon>Embryophyta</taxon>
        <taxon>Tracheophyta</taxon>
        <taxon>Spermatophyta</taxon>
        <taxon>Magnoliopsida</taxon>
        <taxon>Liliopsida</taxon>
        <taxon>Zingiberales</taxon>
        <taxon>Musaceae</taxon>
        <taxon>Ensete</taxon>
    </lineage>
</organism>
<accession>A0A426Z1A9</accession>
<proteinExistence type="predicted"/>
<evidence type="ECO:0000313" key="1">
    <source>
        <dbReference type="EMBL" id="RRT57756.1"/>
    </source>
</evidence>
<protein>
    <submittedName>
        <fullName evidence="1">Uncharacterized protein</fullName>
    </submittedName>
</protein>
<dbReference type="Proteomes" id="UP000287651">
    <property type="component" value="Unassembled WGS sequence"/>
</dbReference>
<dbReference type="EMBL" id="AMZH03009011">
    <property type="protein sequence ID" value="RRT57756.1"/>
    <property type="molecule type" value="Genomic_DNA"/>
</dbReference>
<reference evidence="1 2" key="1">
    <citation type="journal article" date="2014" name="Agronomy (Basel)">
        <title>A Draft Genome Sequence for Ensete ventricosum, the Drought-Tolerant Tree Against Hunger.</title>
        <authorList>
            <person name="Harrison J."/>
            <person name="Moore K.A."/>
            <person name="Paszkiewicz K."/>
            <person name="Jones T."/>
            <person name="Grant M."/>
            <person name="Ambacheew D."/>
            <person name="Muzemil S."/>
            <person name="Studholme D.J."/>
        </authorList>
    </citation>
    <scope>NUCLEOTIDE SEQUENCE [LARGE SCALE GENOMIC DNA]</scope>
</reference>
<name>A0A426Z1A9_ENSVE</name>
<gene>
    <name evidence="1" type="ORF">B296_00040661</name>
</gene>
<comment type="caution">
    <text evidence="1">The sequence shown here is derived from an EMBL/GenBank/DDBJ whole genome shotgun (WGS) entry which is preliminary data.</text>
</comment>
<sequence>MAKESARLGSARVRKLVHVDRKEVRKFKRGLPGLICASRDAPARMCILRCTCSKAPTGERASLGGSLREDFIPAVEGAVVPGHSLPYSS</sequence>
<evidence type="ECO:0000313" key="2">
    <source>
        <dbReference type="Proteomes" id="UP000287651"/>
    </source>
</evidence>
<dbReference type="AlphaFoldDB" id="A0A426Z1A9"/>